<dbReference type="EMBL" id="MLJI01000001">
    <property type="protein sequence ID" value="ORM92643.1"/>
    <property type="molecule type" value="Genomic_DNA"/>
</dbReference>
<keyword evidence="3" id="KW-1185">Reference proteome</keyword>
<gene>
    <name evidence="2" type="ORF">HA50_04425</name>
</gene>
<evidence type="ECO:0000256" key="1">
    <source>
        <dbReference type="SAM" id="MobiDB-lite"/>
    </source>
</evidence>
<feature type="region of interest" description="Disordered" evidence="1">
    <location>
        <begin position="1"/>
        <end position="34"/>
    </location>
</feature>
<evidence type="ECO:0000313" key="2">
    <source>
        <dbReference type="EMBL" id="ORM92643.1"/>
    </source>
</evidence>
<comment type="caution">
    <text evidence="2">The sequence shown here is derived from an EMBL/GenBank/DDBJ whole genome shotgun (WGS) entry which is preliminary data.</text>
</comment>
<proteinExistence type="predicted"/>
<protein>
    <submittedName>
        <fullName evidence="2">Uncharacterized protein</fullName>
    </submittedName>
</protein>
<name>A0A1X1ES06_PANCY</name>
<organism evidence="2 3">
    <name type="scientific">Pantoea cypripedii</name>
    <name type="common">Pectobacterium cypripedii</name>
    <name type="synonym">Erwinia cypripedii</name>
    <dbReference type="NCBI Taxonomy" id="55209"/>
    <lineage>
        <taxon>Bacteria</taxon>
        <taxon>Pseudomonadati</taxon>
        <taxon>Pseudomonadota</taxon>
        <taxon>Gammaproteobacteria</taxon>
        <taxon>Enterobacterales</taxon>
        <taxon>Erwiniaceae</taxon>
        <taxon>Pantoea</taxon>
    </lineage>
</organism>
<evidence type="ECO:0000313" key="3">
    <source>
        <dbReference type="Proteomes" id="UP000193749"/>
    </source>
</evidence>
<sequence>MPKDIEETSSLSGSDSGCDILSDSEEPSRPPIPLEPVVIIKTAKDRKAEDLQVKIDNFYNQFDEDRARKNEIRRPNPSGFTLRAQMSNHYLCKNAKPPAVIGTILKNEVPTSKYESFVIPFTHADHLKMENDRNRKLSVRDSDDQFLEDLKKEIKECARIFEESQAYHYARYKKLREKIDGLNGVMETINEGSLLYLPRVDDVGDYYHSLRDEIMLAIASEQKTILVDHAGRKINPLYVEDEPDY</sequence>
<dbReference type="AlphaFoldDB" id="A0A1X1ES06"/>
<accession>A0A1X1ES06</accession>
<reference evidence="2 3" key="1">
    <citation type="journal article" date="2017" name="Antonie Van Leeuwenhoek">
        <title>Phylogenomic resolution of the bacterial genus Pantoea and its relationship with Erwinia and Tatumella.</title>
        <authorList>
            <person name="Palmer M."/>
            <person name="Steenkamp E.T."/>
            <person name="Coetzee M.P."/>
            <person name="Chan W.Y."/>
            <person name="van Zyl E."/>
            <person name="De Maayer P."/>
            <person name="Coutinho T.A."/>
            <person name="Blom J."/>
            <person name="Smits T.H."/>
            <person name="Duffy B."/>
            <person name="Venter S.N."/>
        </authorList>
    </citation>
    <scope>NUCLEOTIDE SEQUENCE [LARGE SCALE GENOMIC DNA]</scope>
    <source>
        <strain evidence="2 3">LMG 2657</strain>
    </source>
</reference>
<dbReference type="Proteomes" id="UP000193749">
    <property type="component" value="Unassembled WGS sequence"/>
</dbReference>